<dbReference type="Gene3D" id="3.30.559.10">
    <property type="entry name" value="Chloramphenicol acetyltransferase-like domain"/>
    <property type="match status" value="1"/>
</dbReference>
<reference evidence="2" key="1">
    <citation type="submission" date="2016-12" db="EMBL/GenBank/DDBJ databases">
        <title>Genome sequence of Streptomyces antioxidans MUSC 164.</title>
        <authorList>
            <person name="Lee L.-H."/>
            <person name="Ser H.-L."/>
        </authorList>
    </citation>
    <scope>NUCLEOTIDE SEQUENCE [LARGE SCALE GENOMIC DNA]</scope>
    <source>
        <strain evidence="2">MUSC 164</strain>
    </source>
</reference>
<dbReference type="AlphaFoldDB" id="A0A1V4CTN1"/>
<dbReference type="Pfam" id="PF00668">
    <property type="entry name" value="Condensation"/>
    <property type="match status" value="1"/>
</dbReference>
<feature type="non-terminal residue" evidence="2">
    <location>
        <position position="64"/>
    </location>
</feature>
<dbReference type="SUPFAM" id="SSF52777">
    <property type="entry name" value="CoA-dependent acyltransferases"/>
    <property type="match status" value="1"/>
</dbReference>
<gene>
    <name evidence="2" type="ORF">VT50_0236860</name>
</gene>
<comment type="caution">
    <text evidence="2">The sequence shown here is derived from an EMBL/GenBank/DDBJ whole genome shotgun (WGS) entry which is preliminary data.</text>
</comment>
<evidence type="ECO:0000259" key="1">
    <source>
        <dbReference type="Pfam" id="PF00668"/>
    </source>
</evidence>
<dbReference type="GO" id="GO:0003824">
    <property type="term" value="F:catalytic activity"/>
    <property type="evidence" value="ECO:0007669"/>
    <property type="project" value="InterPro"/>
</dbReference>
<keyword evidence="3" id="KW-1185">Reference proteome</keyword>
<feature type="domain" description="Condensation" evidence="1">
    <location>
        <begin position="9"/>
        <end position="64"/>
    </location>
</feature>
<sequence length="64" mass="7114">MTDSALVGVWPLSPLQEGLLFHAVYDEEGIDVYVEQMITGLEGKLDSAVLRASWQALLDRHESL</sequence>
<dbReference type="RefSeq" id="WP_158083247.1">
    <property type="nucleotide sequence ID" value="NZ_LAKD02000156.1"/>
</dbReference>
<dbReference type="EMBL" id="LAKD02000156">
    <property type="protein sequence ID" value="OPF70354.1"/>
    <property type="molecule type" value="Genomic_DNA"/>
</dbReference>
<dbReference type="InterPro" id="IPR001242">
    <property type="entry name" value="Condensation_dom"/>
</dbReference>
<proteinExistence type="predicted"/>
<evidence type="ECO:0000313" key="2">
    <source>
        <dbReference type="EMBL" id="OPF70354.1"/>
    </source>
</evidence>
<name>A0A1V4CTN1_9ACTN</name>
<accession>A0A1V4CTN1</accession>
<dbReference type="Proteomes" id="UP000033615">
    <property type="component" value="Unassembled WGS sequence"/>
</dbReference>
<protein>
    <recommendedName>
        <fullName evidence="1">Condensation domain-containing protein</fullName>
    </recommendedName>
</protein>
<dbReference type="OrthoDB" id="2472181at2"/>
<evidence type="ECO:0000313" key="3">
    <source>
        <dbReference type="Proteomes" id="UP000033615"/>
    </source>
</evidence>
<organism evidence="2 3">
    <name type="scientific">Streptomyces antioxidans</name>
    <dbReference type="NCBI Taxonomy" id="1507734"/>
    <lineage>
        <taxon>Bacteria</taxon>
        <taxon>Bacillati</taxon>
        <taxon>Actinomycetota</taxon>
        <taxon>Actinomycetes</taxon>
        <taxon>Kitasatosporales</taxon>
        <taxon>Streptomycetaceae</taxon>
        <taxon>Streptomyces</taxon>
    </lineage>
</organism>
<dbReference type="InterPro" id="IPR023213">
    <property type="entry name" value="CAT-like_dom_sf"/>
</dbReference>
<dbReference type="GO" id="GO:0008610">
    <property type="term" value="P:lipid biosynthetic process"/>
    <property type="evidence" value="ECO:0007669"/>
    <property type="project" value="UniProtKB-ARBA"/>
</dbReference>